<name>A0ABR0FAK6_9PEZI</name>
<sequence length="175" mass="19016">MTTRLPQLSTSPIRHPSSCCSLSLPLLSLLDTILPPPPSLALSIGSGPGLLEALLLHHYPARSNSVYGVEVSAPKPVNVFLPEQNTLTVTGTWAVVDSGLLKEAGALLFVYPRQPSLVKAYLERWEGEIVVWIGPRADLEEFGPVFDEWAVDKQGEDMGKGAVEAGEGVWIYRRV</sequence>
<keyword evidence="2" id="KW-1185">Reference proteome</keyword>
<protein>
    <submittedName>
        <fullName evidence="1">Uncharacterized protein</fullName>
    </submittedName>
</protein>
<organism evidence="1 2">
    <name type="scientific">Podospora bellae-mahoneyi</name>
    <dbReference type="NCBI Taxonomy" id="2093777"/>
    <lineage>
        <taxon>Eukaryota</taxon>
        <taxon>Fungi</taxon>
        <taxon>Dikarya</taxon>
        <taxon>Ascomycota</taxon>
        <taxon>Pezizomycotina</taxon>
        <taxon>Sordariomycetes</taxon>
        <taxon>Sordariomycetidae</taxon>
        <taxon>Sordariales</taxon>
        <taxon>Podosporaceae</taxon>
        <taxon>Podospora</taxon>
    </lineage>
</organism>
<evidence type="ECO:0000313" key="2">
    <source>
        <dbReference type="Proteomes" id="UP001322138"/>
    </source>
</evidence>
<proteinExistence type="predicted"/>
<gene>
    <name evidence="1" type="ORF">QC761_606705</name>
</gene>
<dbReference type="EMBL" id="JAFFGZ010000008">
    <property type="protein sequence ID" value="KAK4640789.1"/>
    <property type="molecule type" value="Genomic_DNA"/>
</dbReference>
<comment type="caution">
    <text evidence="1">The sequence shown here is derived from an EMBL/GenBank/DDBJ whole genome shotgun (WGS) entry which is preliminary data.</text>
</comment>
<evidence type="ECO:0000313" key="1">
    <source>
        <dbReference type="EMBL" id="KAK4640789.1"/>
    </source>
</evidence>
<accession>A0ABR0FAK6</accession>
<dbReference type="GeneID" id="87900591"/>
<dbReference type="Proteomes" id="UP001322138">
    <property type="component" value="Unassembled WGS sequence"/>
</dbReference>
<dbReference type="RefSeq" id="XP_062729765.1">
    <property type="nucleotide sequence ID" value="XM_062881109.1"/>
</dbReference>
<reference evidence="1 2" key="1">
    <citation type="journal article" date="2023" name="bioRxiv">
        <title>High-quality genome assemblies of four members of thePodospora anserinaspecies complex.</title>
        <authorList>
            <person name="Ament-Velasquez S.L."/>
            <person name="Vogan A.A."/>
            <person name="Wallerman O."/>
            <person name="Hartmann F."/>
            <person name="Gautier V."/>
            <person name="Silar P."/>
            <person name="Giraud T."/>
            <person name="Johannesson H."/>
        </authorList>
    </citation>
    <scope>NUCLEOTIDE SEQUENCE [LARGE SCALE GENOMIC DNA]</scope>
    <source>
        <strain evidence="1 2">CBS 112042</strain>
    </source>
</reference>